<dbReference type="GO" id="GO:0005874">
    <property type="term" value="C:microtubule"/>
    <property type="evidence" value="ECO:0007669"/>
    <property type="project" value="UniProtKB-KW"/>
</dbReference>
<keyword evidence="9" id="KW-1185">Reference proteome</keyword>
<keyword evidence="4" id="KW-0378">Hydrolase</keyword>
<protein>
    <recommendedName>
        <fullName evidence="7">Tubulin/FtsZ GTPase domain-containing protein</fullName>
    </recommendedName>
</protein>
<gene>
    <name evidence="8" type="ORF">X801_07221</name>
</gene>
<proteinExistence type="inferred from homology"/>
<dbReference type="GO" id="GO:0016787">
    <property type="term" value="F:hydrolase activity"/>
    <property type="evidence" value="ECO:0007669"/>
    <property type="project" value="UniProtKB-KW"/>
</dbReference>
<evidence type="ECO:0000313" key="9">
    <source>
        <dbReference type="Proteomes" id="UP000243686"/>
    </source>
</evidence>
<comment type="catalytic activity">
    <reaction evidence="6">
        <text>GTP + H2O = GDP + phosphate + H(+)</text>
        <dbReference type="Rhea" id="RHEA:19669"/>
        <dbReference type="ChEBI" id="CHEBI:15377"/>
        <dbReference type="ChEBI" id="CHEBI:15378"/>
        <dbReference type="ChEBI" id="CHEBI:37565"/>
        <dbReference type="ChEBI" id="CHEBI:43474"/>
        <dbReference type="ChEBI" id="CHEBI:58189"/>
    </reaction>
    <physiologicalReaction direction="left-to-right" evidence="6">
        <dbReference type="Rhea" id="RHEA:19670"/>
    </physiologicalReaction>
</comment>
<reference evidence="8 9" key="1">
    <citation type="submission" date="2015-03" db="EMBL/GenBank/DDBJ databases">
        <title>Draft genome of the nematode, Opisthorchis viverrini.</title>
        <authorList>
            <person name="Mitreva M."/>
        </authorList>
    </citation>
    <scope>NUCLEOTIDE SEQUENCE [LARGE SCALE GENOMIC DNA]</scope>
    <source>
        <strain evidence="8">Khon Kaen</strain>
    </source>
</reference>
<organism evidence="8 9">
    <name type="scientific">Opisthorchis viverrini</name>
    <name type="common">Southeast Asian liver fluke</name>
    <dbReference type="NCBI Taxonomy" id="6198"/>
    <lineage>
        <taxon>Eukaryota</taxon>
        <taxon>Metazoa</taxon>
        <taxon>Spiralia</taxon>
        <taxon>Lophotrochozoa</taxon>
        <taxon>Platyhelminthes</taxon>
        <taxon>Trematoda</taxon>
        <taxon>Digenea</taxon>
        <taxon>Opisthorchiida</taxon>
        <taxon>Opisthorchiata</taxon>
        <taxon>Opisthorchiidae</taxon>
        <taxon>Opisthorchis</taxon>
    </lineage>
</organism>
<comment type="similarity">
    <text evidence="1">Belongs to the tubulin family.</text>
</comment>
<dbReference type="Proteomes" id="UP000243686">
    <property type="component" value="Unassembled WGS sequence"/>
</dbReference>
<evidence type="ECO:0000256" key="6">
    <source>
        <dbReference type="ARBA" id="ARBA00049117"/>
    </source>
</evidence>
<dbReference type="InterPro" id="IPR036525">
    <property type="entry name" value="Tubulin/FtsZ_GTPase_sf"/>
</dbReference>
<keyword evidence="3" id="KW-0547">Nucleotide-binding</keyword>
<dbReference type="GO" id="GO:0007017">
    <property type="term" value="P:microtubule-based process"/>
    <property type="evidence" value="ECO:0007669"/>
    <property type="project" value="InterPro"/>
</dbReference>
<sequence>MESGGVSPDCLHSFSLGESAHMTVGVKTRSAETLFPGSSTHVGQAGTQMGSACWRLYCLEHGIQPDGLTSNAGVGQAGDNSFSTFFNDTGSGRYVPRAVFVDLELTVVGELRIGAYRQLFYPE</sequence>
<dbReference type="PRINTS" id="PR01161">
    <property type="entry name" value="TUBULIN"/>
</dbReference>
<evidence type="ECO:0000313" key="8">
    <source>
        <dbReference type="EMBL" id="OON16949.1"/>
    </source>
</evidence>
<keyword evidence="5" id="KW-0342">GTP-binding</keyword>
<dbReference type="Gene3D" id="3.40.50.1440">
    <property type="entry name" value="Tubulin/FtsZ, GTPase domain"/>
    <property type="match status" value="1"/>
</dbReference>
<feature type="domain" description="Tubulin/FtsZ GTPase" evidence="7">
    <location>
        <begin position="41"/>
        <end position="114"/>
    </location>
</feature>
<dbReference type="InterPro" id="IPR002452">
    <property type="entry name" value="Alpha_tubulin"/>
</dbReference>
<accession>A0A1S8WR21</accession>
<evidence type="ECO:0000256" key="5">
    <source>
        <dbReference type="ARBA" id="ARBA00023134"/>
    </source>
</evidence>
<dbReference type="InterPro" id="IPR000217">
    <property type="entry name" value="Tubulin"/>
</dbReference>
<dbReference type="Pfam" id="PF00091">
    <property type="entry name" value="Tubulin"/>
    <property type="match status" value="1"/>
</dbReference>
<dbReference type="GO" id="GO:0005525">
    <property type="term" value="F:GTP binding"/>
    <property type="evidence" value="ECO:0007669"/>
    <property type="project" value="UniProtKB-KW"/>
</dbReference>
<name>A0A1S8WR21_OPIVI</name>
<evidence type="ECO:0000256" key="3">
    <source>
        <dbReference type="ARBA" id="ARBA00022741"/>
    </source>
</evidence>
<dbReference type="AlphaFoldDB" id="A0A1S8WR21"/>
<dbReference type="EMBL" id="KV896187">
    <property type="protein sequence ID" value="OON16949.1"/>
    <property type="molecule type" value="Genomic_DNA"/>
</dbReference>
<keyword evidence="2" id="KW-0493">Microtubule</keyword>
<evidence type="ECO:0000256" key="2">
    <source>
        <dbReference type="ARBA" id="ARBA00022701"/>
    </source>
</evidence>
<evidence type="ECO:0000259" key="7">
    <source>
        <dbReference type="Pfam" id="PF00091"/>
    </source>
</evidence>
<dbReference type="InterPro" id="IPR003008">
    <property type="entry name" value="Tubulin_FtsZ_GTPase"/>
</dbReference>
<dbReference type="PRINTS" id="PR01162">
    <property type="entry name" value="ALPHATUBULIN"/>
</dbReference>
<evidence type="ECO:0000256" key="4">
    <source>
        <dbReference type="ARBA" id="ARBA00022801"/>
    </source>
</evidence>
<dbReference type="PANTHER" id="PTHR11588">
    <property type="entry name" value="TUBULIN"/>
    <property type="match status" value="1"/>
</dbReference>
<evidence type="ECO:0000256" key="1">
    <source>
        <dbReference type="ARBA" id="ARBA00009636"/>
    </source>
</evidence>
<dbReference type="SUPFAM" id="SSF52490">
    <property type="entry name" value="Tubulin nucleotide-binding domain-like"/>
    <property type="match status" value="1"/>
</dbReference>
<dbReference type="GO" id="GO:0005200">
    <property type="term" value="F:structural constituent of cytoskeleton"/>
    <property type="evidence" value="ECO:0007669"/>
    <property type="project" value="InterPro"/>
</dbReference>